<accession>A0A1G6PAE6</accession>
<sequence>MGDVHTDTARGTDVSRLAAVAALAHPLVQRLLPEGGAPPPMVVLTGLVGVIDTDPERIRLYYDHTLQDWLEIPVRLVRHVEETPSTDGCPWGQDVVWLLHEAPGGEADVARDAAGSTEAGSDETGVIPDVVPRGPGHFTLDQYMRRPVGGLGVAPRPKPTPPPPPG</sequence>
<feature type="compositionally biased region" description="Pro residues" evidence="1">
    <location>
        <begin position="156"/>
        <end position="166"/>
    </location>
</feature>
<organism evidence="2 3">
    <name type="scientific">Geodermatophilus telluris</name>
    <dbReference type="NCBI Taxonomy" id="1190417"/>
    <lineage>
        <taxon>Bacteria</taxon>
        <taxon>Bacillati</taxon>
        <taxon>Actinomycetota</taxon>
        <taxon>Actinomycetes</taxon>
        <taxon>Geodermatophilales</taxon>
        <taxon>Geodermatophilaceae</taxon>
        <taxon>Geodermatophilus</taxon>
    </lineage>
</organism>
<gene>
    <name evidence="2" type="ORF">SAMN05660690_2478</name>
</gene>
<dbReference type="Proteomes" id="UP000199416">
    <property type="component" value="Unassembled WGS sequence"/>
</dbReference>
<reference evidence="3" key="1">
    <citation type="submission" date="2016-10" db="EMBL/GenBank/DDBJ databases">
        <authorList>
            <person name="Varghese N."/>
            <person name="Submissions S."/>
        </authorList>
    </citation>
    <scope>NUCLEOTIDE SEQUENCE [LARGE SCALE GENOMIC DNA]</scope>
    <source>
        <strain evidence="3">DSM 45421</strain>
    </source>
</reference>
<keyword evidence="3" id="KW-1185">Reference proteome</keyword>
<name>A0A1G6PAE6_9ACTN</name>
<evidence type="ECO:0000256" key="1">
    <source>
        <dbReference type="SAM" id="MobiDB-lite"/>
    </source>
</evidence>
<evidence type="ECO:0000313" key="2">
    <source>
        <dbReference type="EMBL" id="SDC76978.1"/>
    </source>
</evidence>
<feature type="region of interest" description="Disordered" evidence="1">
    <location>
        <begin position="113"/>
        <end position="166"/>
    </location>
</feature>
<dbReference type="AlphaFoldDB" id="A0A1G6PAE6"/>
<protein>
    <submittedName>
        <fullName evidence="2">Uncharacterized protein</fullName>
    </submittedName>
</protein>
<dbReference type="EMBL" id="FMZF01000003">
    <property type="protein sequence ID" value="SDC76978.1"/>
    <property type="molecule type" value="Genomic_DNA"/>
</dbReference>
<evidence type="ECO:0000313" key="3">
    <source>
        <dbReference type="Proteomes" id="UP000199416"/>
    </source>
</evidence>
<proteinExistence type="predicted"/>